<dbReference type="RefSeq" id="XP_009552557.1">
    <property type="nucleotide sequence ID" value="XM_009554262.1"/>
</dbReference>
<dbReference type="KEGG" id="hir:HETIRDRAFT_412378"/>
<dbReference type="InParanoid" id="W4JPU4"/>
<proteinExistence type="predicted"/>
<sequence length="144" mass="16291">MTGEGGRYKSRKGLIVHEGYKCQTTRSYNDRGDESTGPRPSPLARAIGCTNRKTGRGQDKREQRLHRDRAKLDIHRSRHLSSPPTLMSVESRDDDEGTNEACSVAEDLDIKSLRADNRQSKRRGNTARKGEDVTVRGERDEPER</sequence>
<reference evidence="2 3" key="1">
    <citation type="journal article" date="2012" name="New Phytol.">
        <title>Insight into trade-off between wood decay and parasitism from the genome of a fungal forest pathogen.</title>
        <authorList>
            <person name="Olson A."/>
            <person name="Aerts A."/>
            <person name="Asiegbu F."/>
            <person name="Belbahri L."/>
            <person name="Bouzid O."/>
            <person name="Broberg A."/>
            <person name="Canback B."/>
            <person name="Coutinho P.M."/>
            <person name="Cullen D."/>
            <person name="Dalman K."/>
            <person name="Deflorio G."/>
            <person name="van Diepen L.T."/>
            <person name="Dunand C."/>
            <person name="Duplessis S."/>
            <person name="Durling M."/>
            <person name="Gonthier P."/>
            <person name="Grimwood J."/>
            <person name="Fossdal C.G."/>
            <person name="Hansson D."/>
            <person name="Henrissat B."/>
            <person name="Hietala A."/>
            <person name="Himmelstrand K."/>
            <person name="Hoffmeister D."/>
            <person name="Hogberg N."/>
            <person name="James T.Y."/>
            <person name="Karlsson M."/>
            <person name="Kohler A."/>
            <person name="Kues U."/>
            <person name="Lee Y.H."/>
            <person name="Lin Y.C."/>
            <person name="Lind M."/>
            <person name="Lindquist E."/>
            <person name="Lombard V."/>
            <person name="Lucas S."/>
            <person name="Lunden K."/>
            <person name="Morin E."/>
            <person name="Murat C."/>
            <person name="Park J."/>
            <person name="Raffaello T."/>
            <person name="Rouze P."/>
            <person name="Salamov A."/>
            <person name="Schmutz J."/>
            <person name="Solheim H."/>
            <person name="Stahlberg J."/>
            <person name="Velez H."/>
            <person name="de Vries R.P."/>
            <person name="Wiebenga A."/>
            <person name="Woodward S."/>
            <person name="Yakovlev I."/>
            <person name="Garbelotto M."/>
            <person name="Martin F."/>
            <person name="Grigoriev I.V."/>
            <person name="Stenlid J."/>
        </authorList>
    </citation>
    <scope>NUCLEOTIDE SEQUENCE [LARGE SCALE GENOMIC DNA]</scope>
    <source>
        <strain evidence="2 3">TC 32-1</strain>
    </source>
</reference>
<gene>
    <name evidence="2" type="ORF">HETIRDRAFT_412378</name>
</gene>
<feature type="compositionally biased region" description="Basic and acidic residues" evidence="1">
    <location>
        <begin position="108"/>
        <end position="119"/>
    </location>
</feature>
<accession>W4JPU4</accession>
<dbReference type="Proteomes" id="UP000030671">
    <property type="component" value="Unassembled WGS sequence"/>
</dbReference>
<dbReference type="EMBL" id="KI925466">
    <property type="protein sequence ID" value="ETW75105.1"/>
    <property type="molecule type" value="Genomic_DNA"/>
</dbReference>
<evidence type="ECO:0000313" key="3">
    <source>
        <dbReference type="Proteomes" id="UP000030671"/>
    </source>
</evidence>
<organism evidence="2 3">
    <name type="scientific">Heterobasidion irregulare (strain TC 32-1)</name>
    <dbReference type="NCBI Taxonomy" id="747525"/>
    <lineage>
        <taxon>Eukaryota</taxon>
        <taxon>Fungi</taxon>
        <taxon>Dikarya</taxon>
        <taxon>Basidiomycota</taxon>
        <taxon>Agaricomycotina</taxon>
        <taxon>Agaricomycetes</taxon>
        <taxon>Russulales</taxon>
        <taxon>Bondarzewiaceae</taxon>
        <taxon>Heterobasidion</taxon>
        <taxon>Heterobasidion annosum species complex</taxon>
    </lineage>
</organism>
<dbReference type="GeneID" id="20673024"/>
<feature type="compositionally biased region" description="Basic and acidic residues" evidence="1">
    <location>
        <begin position="128"/>
        <end position="144"/>
    </location>
</feature>
<evidence type="ECO:0000313" key="2">
    <source>
        <dbReference type="EMBL" id="ETW75105.1"/>
    </source>
</evidence>
<name>W4JPU4_HETIT</name>
<protein>
    <submittedName>
        <fullName evidence="2">Uncharacterized protein</fullName>
    </submittedName>
</protein>
<dbReference type="HOGENOM" id="CLU_1796730_0_0_1"/>
<feature type="region of interest" description="Disordered" evidence="1">
    <location>
        <begin position="1"/>
        <end position="144"/>
    </location>
</feature>
<keyword evidence="3" id="KW-1185">Reference proteome</keyword>
<dbReference type="AlphaFoldDB" id="W4JPU4"/>
<evidence type="ECO:0000256" key="1">
    <source>
        <dbReference type="SAM" id="MobiDB-lite"/>
    </source>
</evidence>